<dbReference type="EMBL" id="CAJNNV010003618">
    <property type="protein sequence ID" value="CAE8589329.1"/>
    <property type="molecule type" value="Genomic_DNA"/>
</dbReference>
<protein>
    <submittedName>
        <fullName evidence="2">Uncharacterized protein</fullName>
    </submittedName>
</protein>
<evidence type="ECO:0000313" key="3">
    <source>
        <dbReference type="Proteomes" id="UP000654075"/>
    </source>
</evidence>
<proteinExistence type="predicted"/>
<evidence type="ECO:0000256" key="1">
    <source>
        <dbReference type="SAM" id="MobiDB-lite"/>
    </source>
</evidence>
<accession>A0A813DJY2</accession>
<dbReference type="OrthoDB" id="430415at2759"/>
<organism evidence="2 3">
    <name type="scientific">Polarella glacialis</name>
    <name type="common">Dinoflagellate</name>
    <dbReference type="NCBI Taxonomy" id="89957"/>
    <lineage>
        <taxon>Eukaryota</taxon>
        <taxon>Sar</taxon>
        <taxon>Alveolata</taxon>
        <taxon>Dinophyceae</taxon>
        <taxon>Suessiales</taxon>
        <taxon>Suessiaceae</taxon>
        <taxon>Polarella</taxon>
    </lineage>
</organism>
<feature type="compositionally biased region" description="Polar residues" evidence="1">
    <location>
        <begin position="59"/>
        <end position="68"/>
    </location>
</feature>
<name>A0A813DJY2_POLGL</name>
<dbReference type="Proteomes" id="UP000654075">
    <property type="component" value="Unassembled WGS sequence"/>
</dbReference>
<keyword evidence="3" id="KW-1185">Reference proteome</keyword>
<reference evidence="2" key="1">
    <citation type="submission" date="2021-02" db="EMBL/GenBank/DDBJ databases">
        <authorList>
            <person name="Dougan E. K."/>
            <person name="Rhodes N."/>
            <person name="Thang M."/>
            <person name="Chan C."/>
        </authorList>
    </citation>
    <scope>NUCLEOTIDE SEQUENCE</scope>
</reference>
<feature type="compositionally biased region" description="Basic residues" evidence="1">
    <location>
        <begin position="72"/>
        <end position="81"/>
    </location>
</feature>
<comment type="caution">
    <text evidence="2">The sequence shown here is derived from an EMBL/GenBank/DDBJ whole genome shotgun (WGS) entry which is preliminary data.</text>
</comment>
<gene>
    <name evidence="2" type="ORF">PGLA1383_LOCUS8096</name>
</gene>
<feature type="region of interest" description="Disordered" evidence="1">
    <location>
        <begin position="54"/>
        <end position="105"/>
    </location>
</feature>
<dbReference type="AlphaFoldDB" id="A0A813DJY2"/>
<sequence length="105" mass="11560">MPSGVLAWCLDVVERARADSDDVRQRLDALERWLREAVAPEIVRTQLDVASGCLGAGSGSRSTATCPVTSRWRPRSQKKPNRQVPGTRNLSRKRAVPKSTVMVSC</sequence>
<evidence type="ECO:0000313" key="2">
    <source>
        <dbReference type="EMBL" id="CAE8589329.1"/>
    </source>
</evidence>